<dbReference type="InterPro" id="IPR029060">
    <property type="entry name" value="PIN-like_dom_sf"/>
</dbReference>
<name>A0A8J5KDI2_ZINOF</name>
<dbReference type="AlphaFoldDB" id="A0A8J5KDI2"/>
<evidence type="ECO:0000313" key="3">
    <source>
        <dbReference type="Proteomes" id="UP000734854"/>
    </source>
</evidence>
<proteinExistence type="predicted"/>
<reference evidence="2 3" key="1">
    <citation type="submission" date="2020-08" db="EMBL/GenBank/DDBJ databases">
        <title>Plant Genome Project.</title>
        <authorList>
            <person name="Zhang R.-G."/>
        </authorList>
    </citation>
    <scope>NUCLEOTIDE SEQUENCE [LARGE SCALE GENOMIC DNA]</scope>
    <source>
        <tissue evidence="2">Rhizome</tissue>
    </source>
</reference>
<comment type="caution">
    <text evidence="2">The sequence shown here is derived from an EMBL/GenBank/DDBJ whole genome shotgun (WGS) entry which is preliminary data.</text>
</comment>
<evidence type="ECO:0000313" key="2">
    <source>
        <dbReference type="EMBL" id="KAG6476733.1"/>
    </source>
</evidence>
<dbReference type="Gene3D" id="3.40.50.1010">
    <property type="entry name" value="5'-nuclease"/>
    <property type="match status" value="1"/>
</dbReference>
<dbReference type="SUPFAM" id="SSF68923">
    <property type="entry name" value="PEP carboxykinase N-terminal domain"/>
    <property type="match status" value="1"/>
</dbReference>
<evidence type="ECO:0000259" key="1">
    <source>
        <dbReference type="SMART" id="SM00484"/>
    </source>
</evidence>
<keyword evidence="3" id="KW-1185">Reference proteome</keyword>
<dbReference type="SMART" id="SM00484">
    <property type="entry name" value="XPGI"/>
    <property type="match status" value="1"/>
</dbReference>
<dbReference type="GO" id="GO:0004611">
    <property type="term" value="F:phosphoenolpyruvate carboxykinase activity"/>
    <property type="evidence" value="ECO:0007669"/>
    <property type="project" value="InterPro"/>
</dbReference>
<accession>A0A8J5KDI2</accession>
<dbReference type="GO" id="GO:0004518">
    <property type="term" value="F:nuclease activity"/>
    <property type="evidence" value="ECO:0007669"/>
    <property type="project" value="InterPro"/>
</dbReference>
<dbReference type="InterPro" id="IPR008210">
    <property type="entry name" value="PEP_carboxykinase_N"/>
</dbReference>
<feature type="domain" description="XPG-I" evidence="1">
    <location>
        <begin position="186"/>
        <end position="260"/>
    </location>
</feature>
<organism evidence="2 3">
    <name type="scientific">Zingiber officinale</name>
    <name type="common">Ginger</name>
    <name type="synonym">Amomum zingiber</name>
    <dbReference type="NCBI Taxonomy" id="94328"/>
    <lineage>
        <taxon>Eukaryota</taxon>
        <taxon>Viridiplantae</taxon>
        <taxon>Streptophyta</taxon>
        <taxon>Embryophyta</taxon>
        <taxon>Tracheophyta</taxon>
        <taxon>Spermatophyta</taxon>
        <taxon>Magnoliopsida</taxon>
        <taxon>Liliopsida</taxon>
        <taxon>Zingiberales</taxon>
        <taxon>Zingiberaceae</taxon>
        <taxon>Zingiber</taxon>
    </lineage>
</organism>
<dbReference type="InterPro" id="IPR006086">
    <property type="entry name" value="XPG-I_dom"/>
</dbReference>
<sequence>MAPTTPIKDGAQQGNAAFATISEEERQKLQLQSIRFHSASSHRLPRPFKAASCRLVIGLGRAVAEDDSAVCVEFRRGAAEEASSRLVGASKEKKNDFAVDLLWWLDNAISCIRPMPEELEDFSTPDFTIYNAGQFPCCYYCGYFAWAGEVGDSLTPSLAFLVYAMMCARISFAVLVAYICYLQTGDLEGIEKYRKRTVKHEVSMLIVSLCKSDKVFAVASEDMDTLTFGALRFLRHLMDPKLRLTMDQFIDLCILSDVIIMIALKYDNACVVEYGASAATVPCLCYLDLI</sequence>
<protein>
    <recommendedName>
        <fullName evidence="1">XPG-I domain-containing protein</fullName>
    </recommendedName>
</protein>
<dbReference type="GO" id="GO:0017076">
    <property type="term" value="F:purine nucleotide binding"/>
    <property type="evidence" value="ECO:0007669"/>
    <property type="project" value="InterPro"/>
</dbReference>
<dbReference type="SUPFAM" id="SSF88723">
    <property type="entry name" value="PIN domain-like"/>
    <property type="match status" value="1"/>
</dbReference>
<gene>
    <name evidence="2" type="ORF">ZIOFF_065980</name>
</gene>
<dbReference type="GO" id="GO:0006094">
    <property type="term" value="P:gluconeogenesis"/>
    <property type="evidence" value="ECO:0007669"/>
    <property type="project" value="InterPro"/>
</dbReference>
<dbReference type="EMBL" id="JACMSC010000018">
    <property type="protein sequence ID" value="KAG6476733.1"/>
    <property type="molecule type" value="Genomic_DNA"/>
</dbReference>
<dbReference type="Proteomes" id="UP000734854">
    <property type="component" value="Unassembled WGS sequence"/>
</dbReference>
<dbReference type="Pfam" id="PF00867">
    <property type="entry name" value="XPG_I"/>
    <property type="match status" value="1"/>
</dbReference>